<evidence type="ECO:0000256" key="1">
    <source>
        <dbReference type="SAM" id="MobiDB-lite"/>
    </source>
</evidence>
<dbReference type="GO" id="GO:0009116">
    <property type="term" value="P:nucleoside metabolic process"/>
    <property type="evidence" value="ECO:0007669"/>
    <property type="project" value="InterPro"/>
</dbReference>
<dbReference type="AlphaFoldDB" id="A0AAD6N172"/>
<dbReference type="SUPFAM" id="SSF53167">
    <property type="entry name" value="Purine and uridine phosphorylases"/>
    <property type="match status" value="1"/>
</dbReference>
<dbReference type="Gene3D" id="3.40.50.1580">
    <property type="entry name" value="Nucleoside phosphorylase domain"/>
    <property type="match status" value="1"/>
</dbReference>
<reference evidence="3" key="1">
    <citation type="journal article" date="2023" name="IMA Fungus">
        <title>Comparative genomic study of the Penicillium genus elucidates a diverse pangenome and 15 lateral gene transfer events.</title>
        <authorList>
            <person name="Petersen C."/>
            <person name="Sorensen T."/>
            <person name="Nielsen M.R."/>
            <person name="Sondergaard T.E."/>
            <person name="Sorensen J.L."/>
            <person name="Fitzpatrick D.A."/>
            <person name="Frisvad J.C."/>
            <person name="Nielsen K.L."/>
        </authorList>
    </citation>
    <scope>NUCLEOTIDE SEQUENCE</scope>
    <source>
        <strain evidence="3">IBT 17514</strain>
    </source>
</reference>
<accession>A0AAD6N172</accession>
<feature type="region of interest" description="Disordered" evidence="1">
    <location>
        <begin position="611"/>
        <end position="725"/>
    </location>
</feature>
<dbReference type="InterPro" id="IPR053137">
    <property type="entry name" value="NLR-like"/>
</dbReference>
<feature type="domain" description="Nucleoside phosphorylase" evidence="2">
    <location>
        <begin position="23"/>
        <end position="273"/>
    </location>
</feature>
<feature type="compositionally biased region" description="Polar residues" evidence="1">
    <location>
        <begin position="634"/>
        <end position="656"/>
    </location>
</feature>
<dbReference type="PANTHER" id="PTHR46082:SF11">
    <property type="entry name" value="AAA+ ATPASE DOMAIN-CONTAINING PROTEIN-RELATED"/>
    <property type="match status" value="1"/>
</dbReference>
<feature type="compositionally biased region" description="Basic and acidic residues" evidence="1">
    <location>
        <begin position="620"/>
        <end position="631"/>
    </location>
</feature>
<feature type="compositionally biased region" description="Polar residues" evidence="1">
    <location>
        <begin position="710"/>
        <end position="725"/>
    </location>
</feature>
<dbReference type="EMBL" id="JAQJAN010000001">
    <property type="protein sequence ID" value="KAJ5741013.1"/>
    <property type="molecule type" value="Genomic_DNA"/>
</dbReference>
<sequence length="725" mass="80145">MSQTEPSFISDEVPLFRQFTVGWITAIETEYLAARQILDVEYDSKKIRLPTGDTNVYTLGRVGEHNVVIATLPPNMYGTRSATAMANGLQRNFPMARVVLMVGVGGGAPAQRDVRLGDVVVGTRVVPYDFVKEHPNHTEFNGDILMSHSTLLNGTRKVQAAIMEDKLDLASVISARFGKTERIRDAFIRPNDASDRLYRPEYRHTDSCDCLNKRPRDLDMVLSRSDRKSYDKLQVHFGNIGSADKVIKDAIKRDKMTLEHQILCFEMESAGILPLFRCLLPIRGICDYSDSHKTKQWQGYAAACAAAYAKCLLDSIPPADLDTEIPPNADEMKSYISLVVQMVKQVTSTSSQFESGLEDVENAMKEIKESITMLMEMAKKNSDAIQQINTNQSKDSTALIDAQESVKKIEERQNEMHNTLAKMKEYIETQHAASPPENRSRWEDLYDEATKETSSLKKATEITEGASQAVKETAKVFKKVSQVTKSSDLEHVSSRLGTGGKILAIITNVGKMVSPPPSKSSKTPSRQPVSSNARTGGPGSSSRPKPPPIDEFPPPPTRCVTRRTPQAPALAHPPLPPRRPSDSRLAQQLSCDAGEDSRVEELNHNAAAQLSRGWINITGPERRPPLPERPQRPSTSTSQTLDDPRGRTSQSESAFLQQYRAAVANISRRHSPENMSTVSLNAPPLPPRSSSPTRESRSSTPRGRSCISPCPNNINVTRPQSSVSF</sequence>
<feature type="compositionally biased region" description="Low complexity" evidence="1">
    <location>
        <begin position="690"/>
        <end position="705"/>
    </location>
</feature>
<feature type="region of interest" description="Disordered" evidence="1">
    <location>
        <begin position="512"/>
        <end position="598"/>
    </location>
</feature>
<feature type="compositionally biased region" description="Pro residues" evidence="1">
    <location>
        <begin position="544"/>
        <end position="557"/>
    </location>
</feature>
<dbReference type="InterPro" id="IPR035994">
    <property type="entry name" value="Nucleoside_phosphorylase_sf"/>
</dbReference>
<dbReference type="GO" id="GO:0003824">
    <property type="term" value="F:catalytic activity"/>
    <property type="evidence" value="ECO:0007669"/>
    <property type="project" value="InterPro"/>
</dbReference>
<name>A0AAD6N172_9EURO</name>
<reference evidence="3" key="2">
    <citation type="submission" date="2023-01" db="EMBL/GenBank/DDBJ databases">
        <authorList>
            <person name="Petersen C."/>
        </authorList>
    </citation>
    <scope>NUCLEOTIDE SEQUENCE</scope>
    <source>
        <strain evidence="3">IBT 17514</strain>
    </source>
</reference>
<gene>
    <name evidence="3" type="ORF">N7493_000885</name>
</gene>
<evidence type="ECO:0000313" key="3">
    <source>
        <dbReference type="EMBL" id="KAJ5741013.1"/>
    </source>
</evidence>
<organism evidence="3 4">
    <name type="scientific">Penicillium malachiteum</name>
    <dbReference type="NCBI Taxonomy" id="1324776"/>
    <lineage>
        <taxon>Eukaryota</taxon>
        <taxon>Fungi</taxon>
        <taxon>Dikarya</taxon>
        <taxon>Ascomycota</taxon>
        <taxon>Pezizomycotina</taxon>
        <taxon>Eurotiomycetes</taxon>
        <taxon>Eurotiomycetidae</taxon>
        <taxon>Eurotiales</taxon>
        <taxon>Aspergillaceae</taxon>
        <taxon>Penicillium</taxon>
    </lineage>
</organism>
<keyword evidence="4" id="KW-1185">Reference proteome</keyword>
<dbReference type="Pfam" id="PF01048">
    <property type="entry name" value="PNP_UDP_1"/>
    <property type="match status" value="1"/>
</dbReference>
<dbReference type="InterPro" id="IPR000845">
    <property type="entry name" value="Nucleoside_phosphorylase_d"/>
</dbReference>
<evidence type="ECO:0000259" key="2">
    <source>
        <dbReference type="Pfam" id="PF01048"/>
    </source>
</evidence>
<comment type="caution">
    <text evidence="3">The sequence shown here is derived from an EMBL/GenBank/DDBJ whole genome shotgun (WGS) entry which is preliminary data.</text>
</comment>
<evidence type="ECO:0000313" key="4">
    <source>
        <dbReference type="Proteomes" id="UP001215712"/>
    </source>
</evidence>
<proteinExistence type="predicted"/>
<protein>
    <recommendedName>
        <fullName evidence="2">Nucleoside phosphorylase domain-containing protein</fullName>
    </recommendedName>
</protein>
<feature type="compositionally biased region" description="Low complexity" evidence="1">
    <location>
        <begin position="558"/>
        <end position="570"/>
    </location>
</feature>
<dbReference type="Proteomes" id="UP001215712">
    <property type="component" value="Unassembled WGS sequence"/>
</dbReference>
<dbReference type="PANTHER" id="PTHR46082">
    <property type="entry name" value="ATP/GTP-BINDING PROTEIN-RELATED"/>
    <property type="match status" value="1"/>
</dbReference>